<dbReference type="PANTHER" id="PTHR34301:SF8">
    <property type="entry name" value="ATPASE DOMAIN-CONTAINING PROTEIN"/>
    <property type="match status" value="1"/>
</dbReference>
<dbReference type="InterPro" id="IPR027417">
    <property type="entry name" value="P-loop_NTPase"/>
</dbReference>
<dbReference type="GO" id="GO:0005524">
    <property type="term" value="F:ATP binding"/>
    <property type="evidence" value="ECO:0007669"/>
    <property type="project" value="InterPro"/>
</dbReference>
<gene>
    <name evidence="2" type="ORF">A4H02_05445</name>
</gene>
<organism evidence="2 3">
    <name type="scientific">Fervidobacterium thailandense</name>
    <dbReference type="NCBI Taxonomy" id="1008305"/>
    <lineage>
        <taxon>Bacteria</taxon>
        <taxon>Thermotogati</taxon>
        <taxon>Thermotogota</taxon>
        <taxon>Thermotogae</taxon>
        <taxon>Thermotogales</taxon>
        <taxon>Fervidobacteriaceae</taxon>
        <taxon>Fervidobacterium</taxon>
    </lineage>
</organism>
<dbReference type="AlphaFoldDB" id="A0A1E3G3T5"/>
<protein>
    <recommendedName>
        <fullName evidence="1">ATPase domain-containing protein</fullName>
    </recommendedName>
</protein>
<dbReference type="Proteomes" id="UP000094570">
    <property type="component" value="Unassembled WGS sequence"/>
</dbReference>
<dbReference type="EMBL" id="LWAF01000006">
    <property type="protein sequence ID" value="ODN30473.1"/>
    <property type="molecule type" value="Genomic_DNA"/>
</dbReference>
<keyword evidence="3" id="KW-1185">Reference proteome</keyword>
<evidence type="ECO:0000313" key="2">
    <source>
        <dbReference type="EMBL" id="ODN30473.1"/>
    </source>
</evidence>
<dbReference type="InterPro" id="IPR011579">
    <property type="entry name" value="ATPase_dom"/>
</dbReference>
<accession>A0A1E3G3T5</accession>
<dbReference type="SUPFAM" id="SSF52540">
    <property type="entry name" value="P-loop containing nucleoside triphosphate hydrolases"/>
    <property type="match status" value="1"/>
</dbReference>
<reference evidence="3" key="1">
    <citation type="submission" date="2016-04" db="EMBL/GenBank/DDBJ databases">
        <title>The genome sequence project of a novel Fervidobacterium isolate from a hot spring in Thailand.</title>
        <authorList>
            <person name="Gonzalez J.M."/>
            <person name="Cuecas A."/>
            <person name="Kanoksilapatham W."/>
        </authorList>
    </citation>
    <scope>NUCLEOTIDE SEQUENCE [LARGE SCALE GENOMIC DNA]</scope>
    <source>
        <strain evidence="3">FC2004</strain>
    </source>
</reference>
<evidence type="ECO:0000259" key="1">
    <source>
        <dbReference type="Pfam" id="PF01637"/>
    </source>
</evidence>
<proteinExistence type="predicted"/>
<dbReference type="PANTHER" id="PTHR34301">
    <property type="entry name" value="DNA-BINDING PROTEIN-RELATED"/>
    <property type="match status" value="1"/>
</dbReference>
<dbReference type="STRING" id="1008305.A4H02_05445"/>
<feature type="domain" description="ATPase" evidence="1">
    <location>
        <begin position="15"/>
        <end position="250"/>
    </location>
</feature>
<comment type="caution">
    <text evidence="2">The sequence shown here is derived from an EMBL/GenBank/DDBJ whole genome shotgun (WGS) entry which is preliminary data.</text>
</comment>
<dbReference type="Pfam" id="PF01637">
    <property type="entry name" value="ATPase_2"/>
    <property type="match status" value="1"/>
</dbReference>
<name>A0A1E3G3T5_9BACT</name>
<dbReference type="Gene3D" id="3.40.50.300">
    <property type="entry name" value="P-loop containing nucleotide triphosphate hydrolases"/>
    <property type="match status" value="1"/>
</dbReference>
<sequence>MNPFKFGVVVTGEDFCDRKGEIEELLRDIRSGVHVTLVSPRRYGKTSLIMNLFERVDFARTFYVDLMGVTSVETFLGAYTKTFLEGRGKRRKIETALRKFLPKVDGIQIALGSVGFSLSIAPTEKNIEEVLDISEKFDQPVIVAFDEFQEILNLKEVDLLAILRKKAQFFRNTTLIFSGSKSHVMRDIFLNQEKPFYRFSKVVNLGLLDKGETTQFIMSKFNASGVVISNKLCDDIYEVCCGHPYYVQYLSHILWNIVSLKAKKVCSQSDLQRAIEQVLLTERAMFEFLWDSLTANQRIVLKNLAMGKSPYRTNMSSGSVRRALEALENLDVIERCDRGYKLVDPFLRIWLTKTGIRR</sequence>
<evidence type="ECO:0000313" key="3">
    <source>
        <dbReference type="Proteomes" id="UP000094570"/>
    </source>
</evidence>